<evidence type="ECO:0000256" key="1">
    <source>
        <dbReference type="SAM" id="MobiDB-lite"/>
    </source>
</evidence>
<proteinExistence type="predicted"/>
<sequence>AVPSASEKSPSLQTNMSMDKKSDSTITNTVKEKPLQTPVEKQPAIKSFETLSTLPVFCSSRKEEFISSNLRISKSDSTFYNQASVETLYVSPSFETFDPVKEIVINKDPQKPTQSSSVQINDENLKIVTTWVSTASEGTSSFSTFSTSSPDSASAEKSVHLLPSILARPPFWTLSHLQSSFTSFKDTDKTAKVYHPLAPRGPVSCDEKENDSLNLLEILPVFRQLKACLKNLKQTIPFKFF</sequence>
<feature type="compositionally biased region" description="Polar residues" evidence="1">
    <location>
        <begin position="1"/>
        <end position="17"/>
    </location>
</feature>
<dbReference type="GeneID" id="103602282"/>
<organism evidence="2 3">
    <name type="scientific">Galeopterus variegatus</name>
    <name type="common">Malayan flying lemur</name>
    <name type="synonym">Cynocephalus variegatus</name>
    <dbReference type="NCBI Taxonomy" id="482537"/>
    <lineage>
        <taxon>Eukaryota</taxon>
        <taxon>Metazoa</taxon>
        <taxon>Chordata</taxon>
        <taxon>Craniata</taxon>
        <taxon>Vertebrata</taxon>
        <taxon>Euteleostomi</taxon>
        <taxon>Mammalia</taxon>
        <taxon>Eutheria</taxon>
        <taxon>Euarchontoglires</taxon>
        <taxon>Dermoptera</taxon>
        <taxon>Cynocephalidae</taxon>
        <taxon>Galeopterus</taxon>
    </lineage>
</organism>
<dbReference type="Proteomes" id="UP000694923">
    <property type="component" value="Unplaced"/>
</dbReference>
<reference evidence="3" key="1">
    <citation type="submission" date="2025-08" db="UniProtKB">
        <authorList>
            <consortium name="RefSeq"/>
        </authorList>
    </citation>
    <scope>IDENTIFICATION</scope>
</reference>
<feature type="non-terminal residue" evidence="3">
    <location>
        <position position="1"/>
    </location>
</feature>
<protein>
    <submittedName>
        <fullName evidence="3">ENTH domain-containing protein 1-like</fullName>
    </submittedName>
</protein>
<accession>A0ABM0RWC5</accession>
<evidence type="ECO:0000313" key="3">
    <source>
        <dbReference type="RefSeq" id="XP_008584916.1"/>
    </source>
</evidence>
<dbReference type="RefSeq" id="XP_008584916.1">
    <property type="nucleotide sequence ID" value="XM_008586694.1"/>
</dbReference>
<evidence type="ECO:0000313" key="2">
    <source>
        <dbReference type="Proteomes" id="UP000694923"/>
    </source>
</evidence>
<name>A0ABM0RWC5_GALVR</name>
<keyword evidence="2" id="KW-1185">Reference proteome</keyword>
<feature type="region of interest" description="Disordered" evidence="1">
    <location>
        <begin position="1"/>
        <end position="39"/>
    </location>
</feature>
<gene>
    <name evidence="3" type="primary">LOC103602282</name>
</gene>